<name>A0A3N4MD78_9BACT</name>
<feature type="transmembrane region" description="Helical" evidence="1">
    <location>
        <begin position="57"/>
        <end position="78"/>
    </location>
</feature>
<evidence type="ECO:0000256" key="1">
    <source>
        <dbReference type="SAM" id="Phobius"/>
    </source>
</evidence>
<dbReference type="EMBL" id="RMBX01000003">
    <property type="protein sequence ID" value="RPD41882.1"/>
    <property type="molecule type" value="Genomic_DNA"/>
</dbReference>
<keyword evidence="3" id="KW-1185">Reference proteome</keyword>
<sequence>MMVVFFFIFMHALARAFGMPYNITGLIQFVISFVYTVLVMWGLFPDFPKWKAVRYELIIPLIYYLFTFWLVWGLYRIFGH</sequence>
<gene>
    <name evidence="2" type="ORF">EG028_06890</name>
</gene>
<dbReference type="RefSeq" id="WP_120514821.1">
    <property type="nucleotide sequence ID" value="NZ_QXZY01000002.1"/>
</dbReference>
<reference evidence="3" key="1">
    <citation type="submission" date="2018-11" db="EMBL/GenBank/DDBJ databases">
        <title>Chitinophaga lutea sp.nov., isolate from arsenic contaminated soil.</title>
        <authorList>
            <person name="Zong Y."/>
        </authorList>
    </citation>
    <scope>NUCLEOTIDE SEQUENCE [LARGE SCALE GENOMIC DNA]</scope>
    <source>
        <strain evidence="3">YLT18</strain>
    </source>
</reference>
<keyword evidence="1" id="KW-0812">Transmembrane</keyword>
<keyword evidence="1" id="KW-0472">Membrane</keyword>
<comment type="caution">
    <text evidence="2">The sequence shown here is derived from an EMBL/GenBank/DDBJ whole genome shotgun (WGS) entry which is preliminary data.</text>
</comment>
<evidence type="ECO:0000313" key="2">
    <source>
        <dbReference type="EMBL" id="RPD41882.1"/>
    </source>
</evidence>
<dbReference type="AlphaFoldDB" id="A0A3N4MD78"/>
<protein>
    <submittedName>
        <fullName evidence="2">Uncharacterized protein</fullName>
    </submittedName>
</protein>
<organism evidence="2 3">
    <name type="scientific">Chitinophaga barathri</name>
    <dbReference type="NCBI Taxonomy" id="1647451"/>
    <lineage>
        <taxon>Bacteria</taxon>
        <taxon>Pseudomonadati</taxon>
        <taxon>Bacteroidota</taxon>
        <taxon>Chitinophagia</taxon>
        <taxon>Chitinophagales</taxon>
        <taxon>Chitinophagaceae</taxon>
        <taxon>Chitinophaga</taxon>
    </lineage>
</organism>
<feature type="transmembrane region" description="Helical" evidence="1">
    <location>
        <begin position="26"/>
        <end position="45"/>
    </location>
</feature>
<proteinExistence type="predicted"/>
<dbReference type="Proteomes" id="UP000279089">
    <property type="component" value="Unassembled WGS sequence"/>
</dbReference>
<evidence type="ECO:0000313" key="3">
    <source>
        <dbReference type="Proteomes" id="UP000279089"/>
    </source>
</evidence>
<keyword evidence="1" id="KW-1133">Transmembrane helix</keyword>
<accession>A0A3N4MD78</accession>